<dbReference type="PANTHER" id="PTHR44981:SF2">
    <property type="entry name" value="PERICENTRIN-LIKE PROTEIN, ISOFORM F"/>
    <property type="match status" value="1"/>
</dbReference>
<evidence type="ECO:0000256" key="4">
    <source>
        <dbReference type="ARBA" id="ARBA00023054"/>
    </source>
</evidence>
<feature type="coiled-coil region" evidence="6">
    <location>
        <begin position="1108"/>
        <end position="1142"/>
    </location>
</feature>
<dbReference type="GO" id="GO:0005737">
    <property type="term" value="C:cytoplasm"/>
    <property type="evidence" value="ECO:0007669"/>
    <property type="project" value="UniProtKB-ARBA"/>
</dbReference>
<organism evidence="8">
    <name type="scientific">Oppiella nova</name>
    <dbReference type="NCBI Taxonomy" id="334625"/>
    <lineage>
        <taxon>Eukaryota</taxon>
        <taxon>Metazoa</taxon>
        <taxon>Ecdysozoa</taxon>
        <taxon>Arthropoda</taxon>
        <taxon>Chelicerata</taxon>
        <taxon>Arachnida</taxon>
        <taxon>Acari</taxon>
        <taxon>Acariformes</taxon>
        <taxon>Sarcoptiformes</taxon>
        <taxon>Oribatida</taxon>
        <taxon>Brachypylina</taxon>
        <taxon>Oppioidea</taxon>
        <taxon>Oppiidae</taxon>
        <taxon>Oppiella</taxon>
    </lineage>
</organism>
<evidence type="ECO:0000313" key="9">
    <source>
        <dbReference type="Proteomes" id="UP000728032"/>
    </source>
</evidence>
<feature type="coiled-coil region" evidence="6">
    <location>
        <begin position="919"/>
        <end position="967"/>
    </location>
</feature>
<dbReference type="Proteomes" id="UP000728032">
    <property type="component" value="Unassembled WGS sequence"/>
</dbReference>
<keyword evidence="3" id="KW-0597">Phosphoprotein</keyword>
<dbReference type="OrthoDB" id="2020852at2759"/>
<keyword evidence="9" id="KW-1185">Reference proteome</keyword>
<proteinExistence type="predicted"/>
<dbReference type="GO" id="GO:0007165">
    <property type="term" value="P:signal transduction"/>
    <property type="evidence" value="ECO:0007669"/>
    <property type="project" value="InterPro"/>
</dbReference>
<feature type="domain" description="Pericentrin/AKAP-450 centrosomal targeting" evidence="7">
    <location>
        <begin position="1192"/>
        <end position="1269"/>
    </location>
</feature>
<keyword evidence="4 6" id="KW-0175">Coiled coil</keyword>
<evidence type="ECO:0000256" key="6">
    <source>
        <dbReference type="SAM" id="Coils"/>
    </source>
</evidence>
<evidence type="ECO:0000313" key="8">
    <source>
        <dbReference type="EMBL" id="CAD7647888.1"/>
    </source>
</evidence>
<sequence>MGIENKVTNKEELLQSFVSLNEDINERLEETNELCEDGPDLTPNSNAIYYTPPSGHNNEVEMEEDVVLGASRRLRTAVDRILKLLSEIVSTQHEHDFSSVAKKNEELLSELNEECVRRNKLTAQLLQIEDRVKSLEKEKTSLSDKLIDYNEMKRQLETTRAKMNEYELERDKWLNDNKRLQDEKCSFAQGLPQLQKISINSTDISAQNTALFANTELVDDNESLNSDVLQLQQERIKLLQRIHTLTLESETLRSERDDILDDKRRECEDFVAQIEANEKNILSYRKFIDEQTHERELERDEYHKELVALTERIKDKEKSESKLRSRLEEMETQISCLTEEKCFKEKQLNDCNHQLKSANNEIIELKAIIKQMERESDKSNQSEKNLRSKIDGLNEALELQIRINEESQNDMLANNILEQITSKTHILQNTLGSAEGDSESEDTSIECSYTDVGLLSDKLNALNECIDKLLLQNNGLKKEVELIRSEKNKDFDELVKEKQSIERNLTEIQRSNEILKEALNTKHLQLSSLKSRLELTLDSSEMKHMFEELQNKLISEEQKNKKYDFELISLKQLMDDKNNKTLQLLDELNALKRQFKTIDSEKCSLIRENDELRLKLSSKDAILVAIKQQIDDKNDKTSQLFDELNALKRQFKAIDSEKCSLVRENGELRISLNSKDSILVAIKQQIDDKNSKTSQLLDELNALKRQFKTIDSEKCSLVRENGELRINLSSKDSILVAIKQQIEDKNKKISQLLDELNALKRQLKTIESEKCSLIRINEESQNDMLANNILEQITSKTHILQNTLGSAEGDSESEDTSIECSYTDVGLLSDKLNALNECIDKLLLQNNGLKKEVELIRSEKNKDFDELVKEKQSIERNLTEIQRSNEILKEALNTKHLQLSSLKSRLELTLDSSEMKHMFEELQNKLISEEQKNKKYDFELISLKQLMDDKNNKTLQLLDELNALKRQFKTIDSEKCSLIRENDELRLKLSSKDAILVAIKQQIDDKNDKTSQLFDELDALKRQFKAIDSEKCSLVRENGELRISLSSKDSILVAIKQQIDDKNSKTSQLLDELNALKRQFKTIDSEKCSLVRENGELRINLSSKDSILVAIKQQIEDKNKKISQLLDELNALKRQLKTIESEKCSLVRENDELRLKLSSKDAILVAIKQKADEKGTEEEERLNGVSSQLLWKLKRVISHKNALIHQKKYLLHVLGGFQLTERATLALLANMNVTVDDELPAFQSSRNRFRSAVYCVIAISRMKLLVRKWKSRNHSKSRPNVAKAVSASSLGTTNELQTDSTLQEFVNRLQRLHDTLGLRTGQI</sequence>
<feature type="coiled-coil region" evidence="6">
    <location>
        <begin position="459"/>
        <end position="518"/>
    </location>
</feature>
<dbReference type="GO" id="GO:0005813">
    <property type="term" value="C:centrosome"/>
    <property type="evidence" value="ECO:0007669"/>
    <property type="project" value="UniProtKB-SubCell"/>
</dbReference>
<keyword evidence="2" id="KW-0963">Cytoplasm</keyword>
<evidence type="ECO:0000256" key="2">
    <source>
        <dbReference type="ARBA" id="ARBA00022490"/>
    </source>
</evidence>
<feature type="coiled-coil region" evidence="6">
    <location>
        <begin position="546"/>
        <end position="594"/>
    </location>
</feature>
<name>A0A7R9LU35_9ACAR</name>
<reference evidence="8" key="1">
    <citation type="submission" date="2020-11" db="EMBL/GenBank/DDBJ databases">
        <authorList>
            <person name="Tran Van P."/>
        </authorList>
    </citation>
    <scope>NUCLEOTIDE SEQUENCE</scope>
</reference>
<dbReference type="InterPro" id="IPR019528">
    <property type="entry name" value="PACT_domain"/>
</dbReference>
<dbReference type="InterPro" id="IPR028745">
    <property type="entry name" value="AKAP9/Pericentrin"/>
</dbReference>
<dbReference type="Pfam" id="PF10495">
    <property type="entry name" value="PACT_coil_coil"/>
    <property type="match status" value="1"/>
</dbReference>
<evidence type="ECO:0000259" key="7">
    <source>
        <dbReference type="Pfam" id="PF10495"/>
    </source>
</evidence>
<dbReference type="EMBL" id="OC917747">
    <property type="protein sequence ID" value="CAD7647888.1"/>
    <property type="molecule type" value="Genomic_DNA"/>
</dbReference>
<comment type="subcellular location">
    <subcellularLocation>
        <location evidence="1">Cytoplasm</location>
        <location evidence="1">Cytoskeleton</location>
        <location evidence="1">Microtubule organizing center</location>
        <location evidence="1">Centrosome</location>
    </subcellularLocation>
</comment>
<accession>A0A7R9LU35</accession>
<feature type="coiled-coil region" evidence="6">
    <location>
        <begin position="735"/>
        <end position="769"/>
    </location>
</feature>
<dbReference type="EMBL" id="CAJPVJ010002922">
    <property type="protein sequence ID" value="CAG2166970.1"/>
    <property type="molecule type" value="Genomic_DNA"/>
</dbReference>
<gene>
    <name evidence="8" type="ORF">ONB1V03_LOCUS6485</name>
</gene>
<protein>
    <recommendedName>
        <fullName evidence="7">Pericentrin/AKAP-450 centrosomal targeting domain-containing protein</fullName>
    </recommendedName>
</protein>
<evidence type="ECO:0000256" key="1">
    <source>
        <dbReference type="ARBA" id="ARBA00004300"/>
    </source>
</evidence>
<evidence type="ECO:0000256" key="5">
    <source>
        <dbReference type="ARBA" id="ARBA00023212"/>
    </source>
</evidence>
<dbReference type="GO" id="GO:0060090">
    <property type="term" value="F:molecular adaptor activity"/>
    <property type="evidence" value="ECO:0007669"/>
    <property type="project" value="InterPro"/>
</dbReference>
<evidence type="ECO:0000256" key="3">
    <source>
        <dbReference type="ARBA" id="ARBA00022553"/>
    </source>
</evidence>
<feature type="coiled-coil region" evidence="6">
    <location>
        <begin position="214"/>
        <end position="389"/>
    </location>
</feature>
<dbReference type="PANTHER" id="PTHR44981">
    <property type="entry name" value="PERICENTRIN-LIKE PROTEIN, ISOFORM F"/>
    <property type="match status" value="1"/>
</dbReference>
<feature type="coiled-coil region" evidence="6">
    <location>
        <begin position="104"/>
        <end position="183"/>
    </location>
</feature>
<feature type="coiled-coil region" evidence="6">
    <location>
        <begin position="832"/>
        <end position="891"/>
    </location>
</feature>
<keyword evidence="5" id="KW-0206">Cytoskeleton</keyword>